<dbReference type="SUPFAM" id="SSF143880">
    <property type="entry name" value="NE0471 N-terminal domain-like"/>
    <property type="match status" value="1"/>
</dbReference>
<evidence type="ECO:0000313" key="1">
    <source>
        <dbReference type="EMBL" id="PRY31055.1"/>
    </source>
</evidence>
<dbReference type="EMBL" id="PVTE01000023">
    <property type="protein sequence ID" value="PRY31055.1"/>
    <property type="molecule type" value="Genomic_DNA"/>
</dbReference>
<dbReference type="Proteomes" id="UP000238375">
    <property type="component" value="Unassembled WGS sequence"/>
</dbReference>
<sequence>MRTLTITKANYVDRYKIRLSFSDDTSQLIDFEPFLVNHLHPRHDKYRQLANFKQFHLERGNIVWGEDWDLIFPIVQLHQGFVAPAPY</sequence>
<comment type="caution">
    <text evidence="1">The sequence shown here is derived from an EMBL/GenBank/DDBJ whole genome shotgun (WGS) entry which is preliminary data.</text>
</comment>
<gene>
    <name evidence="1" type="ORF">CLV58_12318</name>
</gene>
<dbReference type="OrthoDB" id="1369138at2"/>
<dbReference type="RefSeq" id="WP_106139898.1">
    <property type="nucleotide sequence ID" value="NZ_PVTE01000023.1"/>
</dbReference>
<keyword evidence="2" id="KW-1185">Reference proteome</keyword>
<evidence type="ECO:0000313" key="2">
    <source>
        <dbReference type="Proteomes" id="UP000238375"/>
    </source>
</evidence>
<dbReference type="AlphaFoldDB" id="A0A2T0SCA3"/>
<proteinExistence type="predicted"/>
<reference evidence="1 2" key="1">
    <citation type="submission" date="2018-03" db="EMBL/GenBank/DDBJ databases">
        <title>Genomic Encyclopedia of Archaeal and Bacterial Type Strains, Phase II (KMG-II): from individual species to whole genera.</title>
        <authorList>
            <person name="Goeker M."/>
        </authorList>
    </citation>
    <scope>NUCLEOTIDE SEQUENCE [LARGE SCALE GENOMIC DNA]</scope>
    <source>
        <strain evidence="1 2">DSM 28354</strain>
    </source>
</reference>
<accession>A0A2T0SCA3</accession>
<name>A0A2T0SCA3_9BACT</name>
<organism evidence="1 2">
    <name type="scientific">Spirosoma oryzae</name>
    <dbReference type="NCBI Taxonomy" id="1469603"/>
    <lineage>
        <taxon>Bacteria</taxon>
        <taxon>Pseudomonadati</taxon>
        <taxon>Bacteroidota</taxon>
        <taxon>Cytophagia</taxon>
        <taxon>Cytophagales</taxon>
        <taxon>Cytophagaceae</taxon>
        <taxon>Spirosoma</taxon>
    </lineage>
</organism>
<dbReference type="InterPro" id="IPR036782">
    <property type="entry name" value="NE0471-like_N"/>
</dbReference>
<protein>
    <submittedName>
        <fullName evidence="1">Uncharacterized protein DUF2442</fullName>
    </submittedName>
</protein>
<dbReference type="Gene3D" id="3.30.2020.10">
    <property type="entry name" value="NE0471-like N-terminal domain"/>
    <property type="match status" value="1"/>
</dbReference>